<name>A0A0B0NZH8_GOSAR</name>
<gene>
    <name evidence="1" type="ORF">F383_21273</name>
</gene>
<dbReference type="EMBL" id="KN410117">
    <property type="protein sequence ID" value="KHG18220.1"/>
    <property type="molecule type" value="Genomic_DNA"/>
</dbReference>
<proteinExistence type="predicted"/>
<protein>
    <submittedName>
        <fullName evidence="1">Uncharacterized protein</fullName>
    </submittedName>
</protein>
<accession>A0A0B0NZH8</accession>
<dbReference type="Proteomes" id="UP000032142">
    <property type="component" value="Unassembled WGS sequence"/>
</dbReference>
<sequence length="32" mass="3500">MALASYYVHESSRVSFSIPSGLIGNPTIMSKR</sequence>
<evidence type="ECO:0000313" key="2">
    <source>
        <dbReference type="Proteomes" id="UP000032142"/>
    </source>
</evidence>
<reference evidence="2" key="1">
    <citation type="submission" date="2014-09" db="EMBL/GenBank/DDBJ databases">
        <authorList>
            <person name="Mudge J."/>
            <person name="Ramaraj T."/>
            <person name="Lindquist I.E."/>
            <person name="Bharti A.K."/>
            <person name="Sundararajan A."/>
            <person name="Cameron C.T."/>
            <person name="Woodward J.E."/>
            <person name="May G.D."/>
            <person name="Brubaker C."/>
            <person name="Broadhvest J."/>
            <person name="Wilkins T.A."/>
        </authorList>
    </citation>
    <scope>NUCLEOTIDE SEQUENCE</scope>
    <source>
        <strain evidence="2">cv. AKA8401</strain>
    </source>
</reference>
<dbReference type="AlphaFoldDB" id="A0A0B0NZH8"/>
<keyword evidence="2" id="KW-1185">Reference proteome</keyword>
<organism evidence="1 2">
    <name type="scientific">Gossypium arboreum</name>
    <name type="common">Tree cotton</name>
    <name type="synonym">Gossypium nanking</name>
    <dbReference type="NCBI Taxonomy" id="29729"/>
    <lineage>
        <taxon>Eukaryota</taxon>
        <taxon>Viridiplantae</taxon>
        <taxon>Streptophyta</taxon>
        <taxon>Embryophyta</taxon>
        <taxon>Tracheophyta</taxon>
        <taxon>Spermatophyta</taxon>
        <taxon>Magnoliopsida</taxon>
        <taxon>eudicotyledons</taxon>
        <taxon>Gunneridae</taxon>
        <taxon>Pentapetalae</taxon>
        <taxon>rosids</taxon>
        <taxon>malvids</taxon>
        <taxon>Malvales</taxon>
        <taxon>Malvaceae</taxon>
        <taxon>Malvoideae</taxon>
        <taxon>Gossypium</taxon>
    </lineage>
</organism>
<evidence type="ECO:0000313" key="1">
    <source>
        <dbReference type="EMBL" id="KHG18220.1"/>
    </source>
</evidence>